<dbReference type="AlphaFoldDB" id="A0A848D413"/>
<name>A0A848D413_ANEAE</name>
<dbReference type="RefSeq" id="WP_021620052.1">
    <property type="nucleotide sequence ID" value="NZ_CABKST010000069.1"/>
</dbReference>
<dbReference type="Proteomes" id="UP000561326">
    <property type="component" value="Unassembled WGS sequence"/>
</dbReference>
<dbReference type="EMBL" id="JABAGO010000054">
    <property type="protein sequence ID" value="NMF00797.1"/>
    <property type="molecule type" value="Genomic_DNA"/>
</dbReference>
<proteinExistence type="predicted"/>
<protein>
    <submittedName>
        <fullName evidence="1">Uncharacterized protein</fullName>
    </submittedName>
</protein>
<reference evidence="1 2" key="1">
    <citation type="submission" date="2020-04" db="EMBL/GenBank/DDBJ databases">
        <authorList>
            <person name="Hitch T.C.A."/>
            <person name="Wylensek D."/>
            <person name="Clavel T."/>
        </authorList>
    </citation>
    <scope>NUCLEOTIDE SEQUENCE [LARGE SCALE GENOMIC DNA]</scope>
    <source>
        <strain evidence="1 2">WB01_D5_05</strain>
    </source>
</reference>
<sequence length="84" mass="9970">MQKKRKTGVDCMGTLMRADFHHLMREEASRLLSYIKNETDQNRKYQLCSMLLEIYEELDIDVQENASFWGDIQINYRDVVGHLS</sequence>
<evidence type="ECO:0000313" key="1">
    <source>
        <dbReference type="EMBL" id="NMF00797.1"/>
    </source>
</evidence>
<evidence type="ECO:0000313" key="2">
    <source>
        <dbReference type="Proteomes" id="UP000561326"/>
    </source>
</evidence>
<comment type="caution">
    <text evidence="1">The sequence shown here is derived from an EMBL/GenBank/DDBJ whole genome shotgun (WGS) entry which is preliminary data.</text>
</comment>
<dbReference type="OrthoDB" id="2679972at2"/>
<accession>A0A848D413</accession>
<gene>
    <name evidence="1" type="ORF">HF838_21460</name>
</gene>
<dbReference type="GeneID" id="92838006"/>
<organism evidence="1 2">
    <name type="scientific">Aneurinibacillus aneurinilyticus</name>
    <name type="common">Bacillus aneurinolyticus</name>
    <dbReference type="NCBI Taxonomy" id="1391"/>
    <lineage>
        <taxon>Bacteria</taxon>
        <taxon>Bacillati</taxon>
        <taxon>Bacillota</taxon>
        <taxon>Bacilli</taxon>
        <taxon>Bacillales</taxon>
        <taxon>Paenibacillaceae</taxon>
        <taxon>Aneurinibacillus group</taxon>
        <taxon>Aneurinibacillus</taxon>
    </lineage>
</organism>